<evidence type="ECO:0000256" key="12">
    <source>
        <dbReference type="ARBA" id="ARBA00023136"/>
    </source>
</evidence>
<evidence type="ECO:0000256" key="7">
    <source>
        <dbReference type="ARBA" id="ARBA00022595"/>
    </source>
</evidence>
<keyword evidence="16" id="KW-1160">Virus entry into host cell</keyword>
<dbReference type="EMBL" id="MK757581">
    <property type="protein sequence ID" value="QFU19353.1"/>
    <property type="molecule type" value="Viral_cRNA"/>
</dbReference>
<feature type="transmembrane region" description="Helical" evidence="19">
    <location>
        <begin position="641"/>
        <end position="666"/>
    </location>
</feature>
<keyword evidence="19" id="KW-1133">Transmembrane helix</keyword>
<feature type="transmembrane region" description="Helical" evidence="19">
    <location>
        <begin position="524"/>
        <end position="553"/>
    </location>
</feature>
<evidence type="ECO:0000256" key="13">
    <source>
        <dbReference type="ARBA" id="ARBA00023157"/>
    </source>
</evidence>
<evidence type="ECO:0000256" key="4">
    <source>
        <dbReference type="ARBA" id="ARBA00022506"/>
    </source>
</evidence>
<feature type="domain" description="Hantavirus glycoprotein Gc N-terminal" evidence="20">
    <location>
        <begin position="775"/>
        <end position="1082"/>
    </location>
</feature>
<reference evidence="23 24" key="1">
    <citation type="journal article" date="2019" name="Emerg. Infect. Dis.">
        <title>Tamdy Virus in Ixodid Ticks Infesting Bactrian Camels, Xinjiang, China, 2018.</title>
        <authorList>
            <person name="Zhou H."/>
            <person name="Ma Z."/>
            <person name="Hu T."/>
            <person name="Bi Y."/>
            <person name="Mamuti A."/>
            <person name="Yu R."/>
            <person name="Carr M.J."/>
            <person name="Shi M."/>
            <person name="Li J."/>
            <person name="Sharshov K."/>
            <person name="Gao G.F."/>
            <person name="Shi W."/>
        </authorList>
    </citation>
    <scope>NUCLEOTIDE SEQUENCE [LARGE SCALE GENOMIC DNA]</scope>
    <source>
        <strain evidence="23 24">XJ01</strain>
    </source>
</reference>
<feature type="region of interest" description="Disordered" evidence="18">
    <location>
        <begin position="31"/>
        <end position="50"/>
    </location>
</feature>
<comment type="subcellular location">
    <subcellularLocation>
        <location evidence="1">Host Golgi apparatus membrane</location>
        <topology evidence="1">Single-pass type I membrane protein</topology>
    </subcellularLocation>
    <subcellularLocation>
        <location evidence="3">Host endoplasmic reticulum membrane</location>
        <topology evidence="3">Single-pass type I membrane protein</topology>
    </subcellularLocation>
    <subcellularLocation>
        <location evidence="2">Virion membrane</location>
        <topology evidence="2">Single-pass membrane protein</topology>
    </subcellularLocation>
</comment>
<evidence type="ECO:0000256" key="14">
    <source>
        <dbReference type="ARBA" id="ARBA00023180"/>
    </source>
</evidence>
<evidence type="ECO:0000256" key="9">
    <source>
        <dbReference type="ARBA" id="ARBA00022812"/>
    </source>
</evidence>
<evidence type="ECO:0000259" key="22">
    <source>
        <dbReference type="Pfam" id="PF20726"/>
    </source>
</evidence>
<evidence type="ECO:0000256" key="6">
    <source>
        <dbReference type="ARBA" id="ARBA00022581"/>
    </source>
</evidence>
<keyword evidence="12 19" id="KW-0472">Membrane</keyword>
<name>A0A5P9K5A8_9VIRU</name>
<feature type="transmembrane region" description="Helical" evidence="19">
    <location>
        <begin position="1282"/>
        <end position="1311"/>
    </location>
</feature>
<evidence type="ECO:0000256" key="8">
    <source>
        <dbReference type="ARBA" id="ARBA00022804"/>
    </source>
</evidence>
<dbReference type="Pfam" id="PF20682">
    <property type="entry name" value="Hanta_Gc_C"/>
    <property type="match status" value="1"/>
</dbReference>
<evidence type="ECO:0000259" key="20">
    <source>
        <dbReference type="Pfam" id="PF01561"/>
    </source>
</evidence>
<evidence type="ECO:0000256" key="10">
    <source>
        <dbReference type="ARBA" id="ARBA00022844"/>
    </source>
</evidence>
<dbReference type="Pfam" id="PF20726">
    <property type="entry name" value="Nairovirus_Gn"/>
    <property type="match status" value="1"/>
</dbReference>
<keyword evidence="19" id="KW-0812">Transmembrane</keyword>
<feature type="domain" description="Structural glycoprotein Gn nairovirus" evidence="22">
    <location>
        <begin position="357"/>
        <end position="673"/>
    </location>
</feature>
<dbReference type="InterPro" id="IPR048791">
    <property type="entry name" value="Gc_C_bunya"/>
</dbReference>
<protein>
    <recommendedName>
        <fullName evidence="17">M polyprotein</fullName>
    </recommendedName>
</protein>
<accession>A0A5P9K5A8</accession>
<keyword evidence="11" id="KW-1043">Host membrane</keyword>
<dbReference type="Proteomes" id="UP000594170">
    <property type="component" value="Genome"/>
</dbReference>
<dbReference type="GO" id="GO:0046718">
    <property type="term" value="P:symbiont entry into host cell"/>
    <property type="evidence" value="ECO:0007669"/>
    <property type="project" value="UniProtKB-KW"/>
</dbReference>
<evidence type="ECO:0000259" key="21">
    <source>
        <dbReference type="Pfam" id="PF20682"/>
    </source>
</evidence>
<evidence type="ECO:0000256" key="16">
    <source>
        <dbReference type="ARBA" id="ARBA00023296"/>
    </source>
</evidence>
<feature type="domain" description="Glycoprotein Gc C-terminal bunyavirales" evidence="21">
    <location>
        <begin position="1103"/>
        <end position="1319"/>
    </location>
</feature>
<evidence type="ECO:0000313" key="23">
    <source>
        <dbReference type="EMBL" id="QFU19353.1"/>
    </source>
</evidence>
<evidence type="ECO:0000256" key="19">
    <source>
        <dbReference type="SAM" id="Phobius"/>
    </source>
</evidence>
<dbReference type="InterPro" id="IPR048801">
    <property type="entry name" value="Gn_nairovirus"/>
</dbReference>
<keyword evidence="9" id="KW-1040">Host Golgi apparatus</keyword>
<organism evidence="23 24">
    <name type="scientific">Tamdy virus</name>
    <dbReference type="NCBI Taxonomy" id="1453410"/>
    <lineage>
        <taxon>Viruses</taxon>
        <taxon>Riboviria</taxon>
        <taxon>Orthornavirae</taxon>
        <taxon>Negarnaviricota</taxon>
        <taxon>Polyploviricotina</taxon>
        <taxon>Bunyaviricetes</taxon>
        <taxon>Hareavirales</taxon>
        <taxon>Nairoviridae</taxon>
        <taxon>Orthonairovirus</taxon>
        <taxon>Orthonairovirus tomdiense</taxon>
    </lineage>
</organism>
<keyword evidence="15" id="KW-1038">Host endoplasmic reticulum</keyword>
<dbReference type="GO" id="GO:0044167">
    <property type="term" value="C:host cell endoplasmic reticulum membrane"/>
    <property type="evidence" value="ECO:0007669"/>
    <property type="project" value="UniProtKB-SubCell"/>
</dbReference>
<evidence type="ECO:0000256" key="1">
    <source>
        <dbReference type="ARBA" id="ARBA00004244"/>
    </source>
</evidence>
<keyword evidence="10" id="KW-0946">Virion</keyword>
<evidence type="ECO:0000256" key="5">
    <source>
        <dbReference type="ARBA" id="ARBA00022510"/>
    </source>
</evidence>
<evidence type="ECO:0000256" key="17">
    <source>
        <dbReference type="ARBA" id="ARBA00031199"/>
    </source>
</evidence>
<keyword evidence="14" id="KW-0325">Glycoprotein</keyword>
<evidence type="ECO:0000256" key="11">
    <source>
        <dbReference type="ARBA" id="ARBA00022870"/>
    </source>
</evidence>
<evidence type="ECO:0000313" key="24">
    <source>
        <dbReference type="Proteomes" id="UP000594170"/>
    </source>
</evidence>
<dbReference type="InterPro" id="IPR002532">
    <property type="entry name" value="Hanta_Gc_N"/>
</dbReference>
<keyword evidence="6" id="KW-0945">Host-virus interaction</keyword>
<dbReference type="Pfam" id="PF01561">
    <property type="entry name" value="Hanta_Gc_N"/>
    <property type="match status" value="1"/>
</dbReference>
<dbReference type="GO" id="GO:0019062">
    <property type="term" value="P:virion attachment to host cell"/>
    <property type="evidence" value="ECO:0007669"/>
    <property type="project" value="UniProtKB-KW"/>
</dbReference>
<evidence type="ECO:0000256" key="15">
    <source>
        <dbReference type="ARBA" id="ARBA00023184"/>
    </source>
</evidence>
<dbReference type="GO" id="GO:0055036">
    <property type="term" value="C:virion membrane"/>
    <property type="evidence" value="ECO:0007669"/>
    <property type="project" value="UniProtKB-SubCell"/>
</dbReference>
<evidence type="ECO:0000256" key="2">
    <source>
        <dbReference type="ARBA" id="ARBA00004381"/>
    </source>
</evidence>
<keyword evidence="13" id="KW-1015">Disulfide bond</keyword>
<dbReference type="GO" id="GO:0039654">
    <property type="term" value="P:fusion of virus membrane with host endosome membrane"/>
    <property type="evidence" value="ECO:0007669"/>
    <property type="project" value="UniProtKB-KW"/>
</dbReference>
<keyword evidence="7" id="KW-1162">Viral penetration into host cytoplasm</keyword>
<keyword evidence="8" id="KW-1161">Viral attachment to host cell</keyword>
<feature type="compositionally biased region" description="Low complexity" evidence="18">
    <location>
        <begin position="35"/>
        <end position="50"/>
    </location>
</feature>
<evidence type="ECO:0000256" key="18">
    <source>
        <dbReference type="SAM" id="MobiDB-lite"/>
    </source>
</evidence>
<dbReference type="Gene3D" id="1.10.8.1320">
    <property type="match status" value="1"/>
</dbReference>
<sequence>MASMVRFRFFFGHLTLILHVVLCFRQLSAETTGNSTTSSPSTTVSSTTAAVTPTEAPEAIDRFAANVLITAQNLHQMVFESAGYYIQDVINSTLDHVGSWGMPVTTIGIRDLNNNWDLLTLFFYSGRSYEQLVQGLKKVKPSQKAGEKAIKAVYDTFSGLIRGGLRLTTDGLGYPAGQPNDRGTGSAYYLMSMHSGIPKWENAPSHVPAPTCMGTRTIRNQPFKSFNVEVQFDRTEPMVVIAYASAHLGIDIHNCAAVVEHHGNKALLLNTSSYIRTYTSNASLVYPIMHISIDQHNIYKTCIIKVCSIREDHTGNRGSPMVAKPELLTIELTGQQTHLARGGRRKLLSLTDTVLKERCGTGTKVISAIQYNIHTDSSSSPGPYKSICNGTKIYNGYAPPDLGCYSFSRKIAKVQCPTVASAVSKESGDCSYKMITEECPDKHMCVHVSTPGRGTVHIASKNFKGIEGCNRECTFNVPGPEATLTCPNGEKHALRNMHLHIDCPFHRYGNLPLWVCRMSFHPEYIYILISWYFLGYLLWRALLFAICGLLSMLSRCVRKIRLMGDTTRGFCEMCTEWVASQYHWQRHENCRNGRCPYCLTTMSSDKLKTHPKQCLQRCSKLSEDEEAVTVKLIPFALRASIVFFCAMSKAISKTAWMLGLVVFFYLSIHPVSSLAETTSNVDLWEQEVEFVNFCDISCVQGEDDCTCPITNRVGRKLMGLFKDLQKVSEFLNGTVTKTEKPRNRGTSRSRKRQVDVVAPWGTLHISDTYQPSYSGSHISLSWTESSSSDDHIILNGKSEAIIKLESGTGMMWEISSPKSHESRRVFVSILDFTQVYTTKYLYTTGDRTVGTWMNGRCTGDCPEKCSCKSSLCMFNKYDDFTNWRCNPTWCWSIGQGCACCALSIKAFFSDWLASKWELNYIETQVLACVETSPDDRICQQVAAGTTIQLGPISVQFSDPSGVENRLPKDVMVFHKTPKHDSFDLLDHMFMTDGRSVCDVQSCTHGPVGDFQVYDPTALFDHDHVNANSMGNGQGVGDSNAWMSWSGTNTYYTCHPGHWPDCHSTGVVQNNKEAFQNLYNTGNIGVNWYFHTDKLHMTKPPTFSLKGRPPYGAGQLTALLDVQGLVLKSIKVKPEGLHLDISGCTGCYACTVGFTCNIRVRITHPDQFGVHLMSLDPDVVVPSTTLMAQSDTTSSHELHFFSIVNKKNFCLRVREEDASKGIIRACSSLSLSAPKTTLLEHRITLHSTSNPNCTTGYFSCVASNISSFFSSLGGLLSRVFGSLWGGILSILAIGVVVLLLVFFGPSVFRYLLNCCRRGRGYRRVPEFDSIKKQWAEAQEQVRAEKKRSKAAEDLLIKLSKAK</sequence>
<gene>
    <name evidence="23" type="primary">GnGc</name>
</gene>
<keyword evidence="5" id="KW-1170">Fusion of virus membrane with host endosomal membrane</keyword>
<keyword evidence="4" id="KW-1168">Fusion of virus membrane with host membrane</keyword>
<proteinExistence type="predicted"/>
<dbReference type="GO" id="GO:0044178">
    <property type="term" value="C:host cell Golgi membrane"/>
    <property type="evidence" value="ECO:0007669"/>
    <property type="project" value="UniProtKB-SubCell"/>
</dbReference>
<evidence type="ECO:0000256" key="3">
    <source>
        <dbReference type="ARBA" id="ARBA00004482"/>
    </source>
</evidence>
<dbReference type="SMR" id="A0A5P9K5A8"/>